<evidence type="ECO:0000259" key="2">
    <source>
        <dbReference type="PROSITE" id="PS50157"/>
    </source>
</evidence>
<evidence type="ECO:0000313" key="3">
    <source>
        <dbReference type="EMBL" id="KAK4362569.1"/>
    </source>
</evidence>
<dbReference type="PANTHER" id="PTHR21385:SF0">
    <property type="entry name" value="RE51073P"/>
    <property type="match status" value="1"/>
</dbReference>
<evidence type="ECO:0000313" key="4">
    <source>
        <dbReference type="Proteomes" id="UP001291623"/>
    </source>
</evidence>
<dbReference type="PROSITE" id="PS50157">
    <property type="entry name" value="ZINC_FINGER_C2H2_2"/>
    <property type="match status" value="1"/>
</dbReference>
<keyword evidence="4" id="KW-1185">Reference proteome</keyword>
<name>A0AAE1S464_9SOLA</name>
<proteinExistence type="predicted"/>
<dbReference type="EMBL" id="JAVYJV010000009">
    <property type="protein sequence ID" value="KAK4362569.1"/>
    <property type="molecule type" value="Genomic_DNA"/>
</dbReference>
<gene>
    <name evidence="3" type="ORF">RND71_017810</name>
</gene>
<dbReference type="GO" id="GO:0008270">
    <property type="term" value="F:zinc ion binding"/>
    <property type="evidence" value="ECO:0007669"/>
    <property type="project" value="UniProtKB-KW"/>
</dbReference>
<sequence length="166" mass="18987">MPFVEREKYETPRQCKLHPSNDIFRDQEEHKIHLDVNEWRCGYCKKSFRAEKFLDQHFDNMHSNLLDGHSKCLADVCGALHCDLVMEFKSKKTKCNPAAAARNRHLCVGLADKCFPVNQSPSATRIHEAYKSVLLGSFSIDVDAASSILPYCLFVPKRKEKGNSRT</sequence>
<dbReference type="AlphaFoldDB" id="A0AAE1S464"/>
<dbReference type="InterPro" id="IPR013087">
    <property type="entry name" value="Znf_C2H2_type"/>
</dbReference>
<keyword evidence="1" id="KW-0479">Metal-binding</keyword>
<dbReference type="PROSITE" id="PS00028">
    <property type="entry name" value="ZINC_FINGER_C2H2_1"/>
    <property type="match status" value="1"/>
</dbReference>
<keyword evidence="1" id="KW-0862">Zinc</keyword>
<reference evidence="3" key="1">
    <citation type="submission" date="2023-12" db="EMBL/GenBank/DDBJ databases">
        <title>Genome assembly of Anisodus tanguticus.</title>
        <authorList>
            <person name="Wang Y.-J."/>
        </authorList>
    </citation>
    <scope>NUCLEOTIDE SEQUENCE</scope>
    <source>
        <strain evidence="3">KB-2021</strain>
        <tissue evidence="3">Leaf</tissue>
    </source>
</reference>
<keyword evidence="1" id="KW-0863">Zinc-finger</keyword>
<accession>A0AAE1S464</accession>
<feature type="domain" description="C2H2-type" evidence="2">
    <location>
        <begin position="39"/>
        <end position="64"/>
    </location>
</feature>
<comment type="caution">
    <text evidence="3">The sequence shown here is derived from an EMBL/GenBank/DDBJ whole genome shotgun (WGS) entry which is preliminary data.</text>
</comment>
<dbReference type="PANTHER" id="PTHR21385">
    <property type="entry name" value="ZINC FINGER PROTEIN-RELATED"/>
    <property type="match status" value="1"/>
</dbReference>
<protein>
    <recommendedName>
        <fullName evidence="2">C2H2-type domain-containing protein</fullName>
    </recommendedName>
</protein>
<organism evidence="3 4">
    <name type="scientific">Anisodus tanguticus</name>
    <dbReference type="NCBI Taxonomy" id="243964"/>
    <lineage>
        <taxon>Eukaryota</taxon>
        <taxon>Viridiplantae</taxon>
        <taxon>Streptophyta</taxon>
        <taxon>Embryophyta</taxon>
        <taxon>Tracheophyta</taxon>
        <taxon>Spermatophyta</taxon>
        <taxon>Magnoliopsida</taxon>
        <taxon>eudicotyledons</taxon>
        <taxon>Gunneridae</taxon>
        <taxon>Pentapetalae</taxon>
        <taxon>asterids</taxon>
        <taxon>lamiids</taxon>
        <taxon>Solanales</taxon>
        <taxon>Solanaceae</taxon>
        <taxon>Solanoideae</taxon>
        <taxon>Hyoscyameae</taxon>
        <taxon>Anisodus</taxon>
    </lineage>
</organism>
<evidence type="ECO:0000256" key="1">
    <source>
        <dbReference type="PROSITE-ProRule" id="PRU00042"/>
    </source>
</evidence>
<dbReference type="Proteomes" id="UP001291623">
    <property type="component" value="Unassembled WGS sequence"/>
</dbReference>